<reference evidence="7 8" key="1">
    <citation type="submission" date="2016-03" db="EMBL/GenBank/DDBJ databases">
        <title>Genome sequence of Nesiotobacter sp. nov., a moderately halophilic alphaproteobacterium isolated from the Yellow Sea, China.</title>
        <authorList>
            <person name="Zhang G."/>
            <person name="Zhang R."/>
        </authorList>
    </citation>
    <scope>NUCLEOTIDE SEQUENCE [LARGE SCALE GENOMIC DNA]</scope>
    <source>
        <strain evidence="7 8">WB1-6</strain>
    </source>
</reference>
<dbReference type="Proteomes" id="UP000185783">
    <property type="component" value="Unassembled WGS sequence"/>
</dbReference>
<accession>A0A1U7JCD0</accession>
<dbReference type="PANTHER" id="PTHR43649">
    <property type="entry name" value="ARABINOSE-BINDING PROTEIN-RELATED"/>
    <property type="match status" value="1"/>
</dbReference>
<organism evidence="7 8">
    <name type="scientific">Pseudovibrio exalbescens</name>
    <dbReference type="NCBI Taxonomy" id="197461"/>
    <lineage>
        <taxon>Bacteria</taxon>
        <taxon>Pseudomonadati</taxon>
        <taxon>Pseudomonadota</taxon>
        <taxon>Alphaproteobacteria</taxon>
        <taxon>Hyphomicrobiales</taxon>
        <taxon>Stappiaceae</taxon>
        <taxon>Pseudovibrio</taxon>
    </lineage>
</organism>
<comment type="subcellular location">
    <subcellularLocation>
        <location evidence="1">Periplasm</location>
    </subcellularLocation>
</comment>
<evidence type="ECO:0000256" key="4">
    <source>
        <dbReference type="ARBA" id="ARBA00022729"/>
    </source>
</evidence>
<dbReference type="AlphaFoldDB" id="A0A1U7JCD0"/>
<name>A0A1U7JCD0_9HYPH</name>
<comment type="caution">
    <text evidence="7">The sequence shown here is derived from an EMBL/GenBank/DDBJ whole genome shotgun (WGS) entry which is preliminary data.</text>
</comment>
<dbReference type="PANTHER" id="PTHR43649:SF34">
    <property type="entry name" value="ABC TRANSPORTER PERIPLASMIC-BINDING PROTEIN YCJN-RELATED"/>
    <property type="match status" value="1"/>
</dbReference>
<dbReference type="RefSeq" id="WP_028482140.1">
    <property type="nucleotide sequence ID" value="NZ_LVVZ01000049.1"/>
</dbReference>
<dbReference type="InterPro" id="IPR006059">
    <property type="entry name" value="SBP"/>
</dbReference>
<dbReference type="EMBL" id="LVVZ01000049">
    <property type="protein sequence ID" value="OKL42358.1"/>
    <property type="molecule type" value="Genomic_DNA"/>
</dbReference>
<dbReference type="SUPFAM" id="SSF53850">
    <property type="entry name" value="Periplasmic binding protein-like II"/>
    <property type="match status" value="1"/>
</dbReference>
<dbReference type="Gene3D" id="3.40.190.10">
    <property type="entry name" value="Periplasmic binding protein-like II"/>
    <property type="match status" value="2"/>
</dbReference>
<proteinExistence type="inferred from homology"/>
<evidence type="ECO:0000256" key="3">
    <source>
        <dbReference type="ARBA" id="ARBA00022448"/>
    </source>
</evidence>
<feature type="signal peptide" evidence="6">
    <location>
        <begin position="1"/>
        <end position="22"/>
    </location>
</feature>
<evidence type="ECO:0000313" key="7">
    <source>
        <dbReference type="EMBL" id="OKL42358.1"/>
    </source>
</evidence>
<protein>
    <submittedName>
        <fullName evidence="7">ABC transporter substrate-binding protein</fullName>
    </submittedName>
</protein>
<evidence type="ECO:0000256" key="5">
    <source>
        <dbReference type="ARBA" id="ARBA00022764"/>
    </source>
</evidence>
<comment type="similarity">
    <text evidence="2">Belongs to the bacterial solute-binding protein 1 family.</text>
</comment>
<dbReference type="Pfam" id="PF01547">
    <property type="entry name" value="SBP_bac_1"/>
    <property type="match status" value="1"/>
</dbReference>
<sequence length="421" mass="46002">MTLRQTLLATAVLSFASFGSAAAVELNISCGTVGKGQELCKEAVAEWEAKTGHTVNVISVPTSTTDQLALYQQILGSGSDDIDVFEVDVIWPGILGSHLLDLSPYTNGAEEDHFDAIIENNTYQGKLVAMPSYTDAGLLYYRKDLLEKYDLPEPTTWQELADTAKTIQDAEREAGNEKMWGFVYQAKAYEGLTCDALEWIDSFNGGSIVNAEGDITVNNPNAVEALDLAATWIGTIAPEGVLNYQEEDSRGVFQSGNAVFMRNWPYAWALSQSEDSPVKGKVGVMALPKGGEDGKQTGALGGWQLAVSKYTKNPEEAADLVMWLTRKDEQKRRAIEGSYNPTIVSLYDDPEILEAAPFIGQLQDTFSNAVARPSRATGANYNKVSNAFYNTVHEILSGKTDAEAGLADLERDLKRIKRRGW</sequence>
<feature type="chain" id="PRO_5010577077" evidence="6">
    <location>
        <begin position="23"/>
        <end position="421"/>
    </location>
</feature>
<dbReference type="STRING" id="197461.A3843_00480"/>
<dbReference type="GO" id="GO:0042597">
    <property type="term" value="C:periplasmic space"/>
    <property type="evidence" value="ECO:0007669"/>
    <property type="project" value="UniProtKB-SubCell"/>
</dbReference>
<evidence type="ECO:0000313" key="8">
    <source>
        <dbReference type="Proteomes" id="UP000185783"/>
    </source>
</evidence>
<gene>
    <name evidence="7" type="ORF">A3843_00480</name>
</gene>
<dbReference type="OrthoDB" id="9803049at2"/>
<dbReference type="InterPro" id="IPR050490">
    <property type="entry name" value="Bact_solute-bd_prot1"/>
</dbReference>
<keyword evidence="8" id="KW-1185">Reference proteome</keyword>
<dbReference type="CDD" id="cd14750">
    <property type="entry name" value="PBP2_TMBP"/>
    <property type="match status" value="1"/>
</dbReference>
<evidence type="ECO:0000256" key="6">
    <source>
        <dbReference type="SAM" id="SignalP"/>
    </source>
</evidence>
<keyword evidence="5" id="KW-0574">Periplasm</keyword>
<evidence type="ECO:0000256" key="2">
    <source>
        <dbReference type="ARBA" id="ARBA00008520"/>
    </source>
</evidence>
<evidence type="ECO:0000256" key="1">
    <source>
        <dbReference type="ARBA" id="ARBA00004418"/>
    </source>
</evidence>
<keyword evidence="3" id="KW-0813">Transport</keyword>
<keyword evidence="4 6" id="KW-0732">Signal</keyword>